<organism evidence="1 2">
    <name type="scientific">Cytobacillus praedii</name>
    <dbReference type="NCBI Taxonomy" id="1742358"/>
    <lineage>
        <taxon>Bacteria</taxon>
        <taxon>Bacillati</taxon>
        <taxon>Bacillota</taxon>
        <taxon>Bacilli</taxon>
        <taxon>Bacillales</taxon>
        <taxon>Bacillaceae</taxon>
        <taxon>Cytobacillus</taxon>
    </lineage>
</organism>
<keyword evidence="2" id="KW-1185">Reference proteome</keyword>
<dbReference type="Proteomes" id="UP000293846">
    <property type="component" value="Unassembled WGS sequence"/>
</dbReference>
<evidence type="ECO:0000313" key="2">
    <source>
        <dbReference type="Proteomes" id="UP000293846"/>
    </source>
</evidence>
<sequence>MLKADIILKDNTMLNKVMLFKDQNLGESQILTESEAIKYLHDNRILFFCGKYVQGGLSPSQIMHYHLYAGKEGELDSRIKDFVYESVWHNRTDIADFIIEYKDRLSEILR</sequence>
<protein>
    <submittedName>
        <fullName evidence="1">Uncharacterized protein</fullName>
    </submittedName>
</protein>
<comment type="caution">
    <text evidence="1">The sequence shown here is derived from an EMBL/GenBank/DDBJ whole genome shotgun (WGS) entry which is preliminary data.</text>
</comment>
<gene>
    <name evidence="1" type="ORF">E0Y62_27000</name>
</gene>
<reference evidence="1 2" key="1">
    <citation type="submission" date="2019-03" db="EMBL/GenBank/DDBJ databases">
        <authorList>
            <person name="Jensen L."/>
            <person name="Storgaard J."/>
            <person name="Sulaj E."/>
            <person name="Schramm A."/>
            <person name="Marshall I.P.G."/>
        </authorList>
    </citation>
    <scope>NUCLEOTIDE SEQUENCE [LARGE SCALE GENOMIC DNA]</scope>
    <source>
        <strain evidence="1 2">2017H2G3</strain>
    </source>
</reference>
<name>A0A4R1ALD3_9BACI</name>
<dbReference type="AlphaFoldDB" id="A0A4R1ALD3"/>
<dbReference type="OrthoDB" id="9956543at2"/>
<proteinExistence type="predicted"/>
<evidence type="ECO:0000313" key="1">
    <source>
        <dbReference type="EMBL" id="TCJ00007.1"/>
    </source>
</evidence>
<dbReference type="RefSeq" id="WP_131239703.1">
    <property type="nucleotide sequence ID" value="NZ_SJTH01000127.1"/>
</dbReference>
<dbReference type="EMBL" id="SJTH01000127">
    <property type="protein sequence ID" value="TCJ00007.1"/>
    <property type="molecule type" value="Genomic_DNA"/>
</dbReference>
<accession>A0A4R1ALD3</accession>